<feature type="transmembrane region" description="Helical" evidence="8">
    <location>
        <begin position="75"/>
        <end position="97"/>
    </location>
</feature>
<dbReference type="PANTHER" id="PTHR42829">
    <property type="entry name" value="NADH-UBIQUINONE OXIDOREDUCTASE CHAIN 5"/>
    <property type="match status" value="1"/>
</dbReference>
<keyword evidence="3 8" id="KW-0812">Transmembrane</keyword>
<organism evidence="11">
    <name type="scientific">Dollfustrema vaneyi</name>
    <dbReference type="NCBI Taxonomy" id="438518"/>
    <lineage>
        <taxon>Eukaryota</taxon>
        <taxon>Metazoa</taxon>
        <taxon>Spiralia</taxon>
        <taxon>Lophotrochozoa</taxon>
        <taxon>Platyhelminthes</taxon>
        <taxon>Trematoda</taxon>
        <taxon>Digenea</taxon>
        <taxon>Strigeidida</taxon>
        <taxon>Strigeoidea</taxon>
        <taxon>Bucephalidae</taxon>
        <taxon>Dollfustrema</taxon>
    </lineage>
</organism>
<dbReference type="PANTHER" id="PTHR42829:SF2">
    <property type="entry name" value="NADH-UBIQUINONE OXIDOREDUCTASE CHAIN 5"/>
    <property type="match status" value="1"/>
</dbReference>
<feature type="transmembrane region" description="Helical" evidence="8">
    <location>
        <begin position="156"/>
        <end position="181"/>
    </location>
</feature>
<geneLocation type="mitochondrion" evidence="11"/>
<sequence>MLVFLFYILLLVGMLSYCGGLLLDGGLDYCGTSSLDYCFCFDWVSCVFLCMLLFCGFLSLSFCNHYLGGWSLGYVLYWSMVSFLFVMGCLSCTYSYIMSLVMWEYLGVVSFFLILYYSNYTSLRATLITLFASRFGDVAFFVILLFNSSWFLDLSLFIVCPFLCLIVLSKSACFPFISWLLEAMRAPTPVSSLVHSSTLVAAGAWFLFRYGSFLGDSWYFYEAVLVLCLSSIIVSALCSLVFLDLKKIVALSTCNNISWCLLFFLLGDVFLGLVQLLSHGVCKCFLFISLGDLMSGSGGGQDSRGMFSSRYTGFSWVCVQGLLVLSLCGLPFLGVFFSKHQLLGGILFGSSPLLLFFVFLCFFLSYAYSFRLLLLLWGVSGFSVYGVVSSFLLVFLCSVFGSVCNYVVCFNIYEFCVPALGLSYFFLFLQVLGSLFGVFLYLSHSSHFGFSFWGFVLWGCEWLVSSFYFLFLCFLSVPLFVSYRWELRSTWFIYSLIGCNYSNSLVWGSLKILVVGLLATFIFFYFVV</sequence>
<evidence type="ECO:0000256" key="4">
    <source>
        <dbReference type="ARBA" id="ARBA00022989"/>
    </source>
</evidence>
<dbReference type="EC" id="7.1.1.2" evidence="2"/>
<protein>
    <recommendedName>
        <fullName evidence="2">NADH:ubiquinone reductase (H(+)-translocating)</fullName>
        <ecNumber evidence="2">7.1.1.2</ecNumber>
    </recommendedName>
    <alternativeName>
        <fullName evidence="6">NADH dehydrogenase subunit 5</fullName>
    </alternativeName>
</protein>
<feature type="transmembrane region" description="Helical" evidence="8">
    <location>
        <begin position="218"/>
        <end position="245"/>
    </location>
</feature>
<feature type="transmembrane region" description="Helical" evidence="8">
    <location>
        <begin position="504"/>
        <end position="527"/>
    </location>
</feature>
<evidence type="ECO:0000256" key="2">
    <source>
        <dbReference type="ARBA" id="ARBA00012944"/>
    </source>
</evidence>
<dbReference type="Pfam" id="PF00361">
    <property type="entry name" value="Proton_antipo_M"/>
    <property type="match status" value="1"/>
</dbReference>
<evidence type="ECO:0000259" key="10">
    <source>
        <dbReference type="Pfam" id="PF00361"/>
    </source>
</evidence>
<reference evidence="11" key="1">
    <citation type="submission" date="2024-05" db="EMBL/GenBank/DDBJ databases">
        <title>Complete mitochondrial genome and phylogenetic analysis of Dollfustrema vaneyi (Trematoda: Bucephalidae).</title>
        <authorList>
            <person name="Hu Y."/>
            <person name="Wang T.G."/>
            <person name="Li X.W."/>
            <person name="Zhang D."/>
        </authorList>
    </citation>
    <scope>NUCLEOTIDE SEQUENCE</scope>
</reference>
<evidence type="ECO:0000256" key="3">
    <source>
        <dbReference type="ARBA" id="ARBA00022692"/>
    </source>
</evidence>
<dbReference type="InterPro" id="IPR001750">
    <property type="entry name" value="ND/Mrp_TM"/>
</dbReference>
<feature type="transmembrane region" description="Helical" evidence="8">
    <location>
        <begin position="127"/>
        <end position="150"/>
    </location>
</feature>
<feature type="transmembrane region" description="Helical" evidence="8">
    <location>
        <begin position="257"/>
        <end position="277"/>
    </location>
</feature>
<comment type="catalytic activity">
    <reaction evidence="7">
        <text>a ubiquinone + NADH + 5 H(+)(in) = a ubiquinol + NAD(+) + 4 H(+)(out)</text>
        <dbReference type="Rhea" id="RHEA:29091"/>
        <dbReference type="Rhea" id="RHEA-COMP:9565"/>
        <dbReference type="Rhea" id="RHEA-COMP:9566"/>
        <dbReference type="ChEBI" id="CHEBI:15378"/>
        <dbReference type="ChEBI" id="CHEBI:16389"/>
        <dbReference type="ChEBI" id="CHEBI:17976"/>
        <dbReference type="ChEBI" id="CHEBI:57540"/>
        <dbReference type="ChEBI" id="CHEBI:57945"/>
        <dbReference type="EC" id="7.1.1.2"/>
    </reaction>
</comment>
<evidence type="ECO:0000256" key="9">
    <source>
        <dbReference type="SAM" id="SignalP"/>
    </source>
</evidence>
<feature type="domain" description="NADH:quinone oxidoreductase/Mrp antiporter transmembrane" evidence="10">
    <location>
        <begin position="97"/>
        <end position="361"/>
    </location>
</feature>
<feature type="transmembrane region" description="Helical" evidence="8">
    <location>
        <begin position="314"/>
        <end position="337"/>
    </location>
</feature>
<keyword evidence="4 8" id="KW-1133">Transmembrane helix</keyword>
<feature type="transmembrane region" description="Helical" evidence="8">
    <location>
        <begin position="193"/>
        <end position="212"/>
    </location>
</feature>
<keyword evidence="5 8" id="KW-0472">Membrane</keyword>
<evidence type="ECO:0000313" key="11">
    <source>
        <dbReference type="EMBL" id="XBQ65892.1"/>
    </source>
</evidence>
<dbReference type="GO" id="GO:0016020">
    <property type="term" value="C:membrane"/>
    <property type="evidence" value="ECO:0007669"/>
    <property type="project" value="UniProtKB-SubCell"/>
</dbReference>
<gene>
    <name evidence="11" type="primary">nad5</name>
</gene>
<dbReference type="GO" id="GO:0042773">
    <property type="term" value="P:ATP synthesis coupled electron transport"/>
    <property type="evidence" value="ECO:0007669"/>
    <property type="project" value="InterPro"/>
</dbReference>
<dbReference type="EMBL" id="PP860916">
    <property type="protein sequence ID" value="XBQ65892.1"/>
    <property type="molecule type" value="Genomic_DNA"/>
</dbReference>
<comment type="subcellular location">
    <subcellularLocation>
        <location evidence="1">Membrane</location>
        <topology evidence="1">Multi-pass membrane protein</topology>
    </subcellularLocation>
</comment>
<dbReference type="GO" id="GO:0003954">
    <property type="term" value="F:NADH dehydrogenase activity"/>
    <property type="evidence" value="ECO:0007669"/>
    <property type="project" value="TreeGrafter"/>
</dbReference>
<evidence type="ECO:0000256" key="5">
    <source>
        <dbReference type="ARBA" id="ARBA00023136"/>
    </source>
</evidence>
<name>A0AAU7N3N9_9TREM</name>
<dbReference type="GO" id="GO:0008137">
    <property type="term" value="F:NADH dehydrogenase (ubiquinone) activity"/>
    <property type="evidence" value="ECO:0007669"/>
    <property type="project" value="UniProtKB-EC"/>
</dbReference>
<evidence type="ECO:0000256" key="1">
    <source>
        <dbReference type="ARBA" id="ARBA00004141"/>
    </source>
</evidence>
<feature type="transmembrane region" description="Helical" evidence="8">
    <location>
        <begin position="419"/>
        <end position="442"/>
    </location>
</feature>
<keyword evidence="11" id="KW-0496">Mitochondrion</keyword>
<dbReference type="GO" id="GO:0015990">
    <property type="term" value="P:electron transport coupled proton transport"/>
    <property type="evidence" value="ECO:0007669"/>
    <property type="project" value="TreeGrafter"/>
</dbReference>
<feature type="transmembrane region" description="Helical" evidence="8">
    <location>
        <begin position="344"/>
        <end position="368"/>
    </location>
</feature>
<keyword evidence="9" id="KW-0732">Signal</keyword>
<feature type="chain" id="PRO_5043873824" description="NADH:ubiquinone reductase (H(+)-translocating)" evidence="9">
    <location>
        <begin position="21"/>
        <end position="528"/>
    </location>
</feature>
<dbReference type="PRINTS" id="PR01434">
    <property type="entry name" value="NADHDHGNASE5"/>
</dbReference>
<feature type="transmembrane region" description="Helical" evidence="8">
    <location>
        <begin position="103"/>
        <end position="120"/>
    </location>
</feature>
<dbReference type="InterPro" id="IPR003945">
    <property type="entry name" value="NU5C-like"/>
</dbReference>
<feature type="transmembrane region" description="Helical" evidence="8">
    <location>
        <begin position="374"/>
        <end position="407"/>
    </location>
</feature>
<feature type="transmembrane region" description="Helical" evidence="8">
    <location>
        <begin position="462"/>
        <end position="483"/>
    </location>
</feature>
<accession>A0AAU7N3N9</accession>
<feature type="signal peptide" evidence="9">
    <location>
        <begin position="1"/>
        <end position="20"/>
    </location>
</feature>
<evidence type="ECO:0000256" key="8">
    <source>
        <dbReference type="SAM" id="Phobius"/>
    </source>
</evidence>
<feature type="transmembrane region" description="Helical" evidence="8">
    <location>
        <begin position="42"/>
        <end position="63"/>
    </location>
</feature>
<evidence type="ECO:0000256" key="7">
    <source>
        <dbReference type="ARBA" id="ARBA00049551"/>
    </source>
</evidence>
<proteinExistence type="predicted"/>
<dbReference type="AlphaFoldDB" id="A0AAU7N3N9"/>
<evidence type="ECO:0000256" key="6">
    <source>
        <dbReference type="ARBA" id="ARBA00031027"/>
    </source>
</evidence>